<accession>A0ABS8BX73</accession>
<dbReference type="Proteomes" id="UP001138961">
    <property type="component" value="Unassembled WGS sequence"/>
</dbReference>
<evidence type="ECO:0000313" key="4">
    <source>
        <dbReference type="EMBL" id="MCB5200300.1"/>
    </source>
</evidence>
<feature type="domain" description="PRC-barrel" evidence="3">
    <location>
        <begin position="134"/>
        <end position="199"/>
    </location>
</feature>
<reference evidence="4" key="1">
    <citation type="submission" date="2021-10" db="EMBL/GenBank/DDBJ databases">
        <title>Loktanella gaetbuli sp. nov., isolated from a tidal flat.</title>
        <authorList>
            <person name="Park S."/>
            <person name="Yoon J.-H."/>
        </authorList>
    </citation>
    <scope>NUCLEOTIDE SEQUENCE</scope>
    <source>
        <strain evidence="4">TSTF-M6</strain>
    </source>
</reference>
<keyword evidence="5" id="KW-1185">Reference proteome</keyword>
<evidence type="ECO:0000256" key="2">
    <source>
        <dbReference type="SAM" id="SignalP"/>
    </source>
</evidence>
<feature type="chain" id="PRO_5045404315" evidence="2">
    <location>
        <begin position="21"/>
        <end position="220"/>
    </location>
</feature>
<proteinExistence type="predicted"/>
<keyword evidence="2" id="KW-0732">Signal</keyword>
<protein>
    <submittedName>
        <fullName evidence="4">PRC-barrel domain-containing protein</fullName>
    </submittedName>
</protein>
<evidence type="ECO:0000313" key="5">
    <source>
        <dbReference type="Proteomes" id="UP001138961"/>
    </source>
</evidence>
<dbReference type="InterPro" id="IPR027275">
    <property type="entry name" value="PRC-brl_dom"/>
</dbReference>
<feature type="signal peptide" evidence="2">
    <location>
        <begin position="1"/>
        <end position="20"/>
    </location>
</feature>
<dbReference type="Gene3D" id="2.30.30.240">
    <property type="entry name" value="PRC-barrel domain"/>
    <property type="match status" value="1"/>
</dbReference>
<dbReference type="RefSeq" id="WP_226748859.1">
    <property type="nucleotide sequence ID" value="NZ_JAJATZ010000007.1"/>
</dbReference>
<dbReference type="EMBL" id="JAJATZ010000007">
    <property type="protein sequence ID" value="MCB5200300.1"/>
    <property type="molecule type" value="Genomic_DNA"/>
</dbReference>
<dbReference type="Pfam" id="PF05239">
    <property type="entry name" value="PRC"/>
    <property type="match status" value="1"/>
</dbReference>
<feature type="region of interest" description="Disordered" evidence="1">
    <location>
        <begin position="21"/>
        <end position="45"/>
    </location>
</feature>
<comment type="caution">
    <text evidence="4">The sequence shown here is derived from an EMBL/GenBank/DDBJ whole genome shotgun (WGS) entry which is preliminary data.</text>
</comment>
<evidence type="ECO:0000259" key="3">
    <source>
        <dbReference type="Pfam" id="PF05239"/>
    </source>
</evidence>
<sequence>MKKFLATTAIALVVSNGAFAASHETETDTMEPAAEGTMNDEMQSGDTMMDTDSTTEMDTAEPVEDAAEETMDAADETMDAAGETMDETMDEAEQTMEDTADNVDATMEETADDMTAMSPLDGYTQLMNADVTAEQLTDAAVFGTNDEEIGEISDLILSDDGMIQQVIIEVGGFLGLGEKAVAVDFADVTIMQETDGDDIRASIPQTEEQLEELPEYEAEM</sequence>
<gene>
    <name evidence="4" type="ORF">LGQ03_13715</name>
</gene>
<dbReference type="SUPFAM" id="SSF50346">
    <property type="entry name" value="PRC-barrel domain"/>
    <property type="match status" value="1"/>
</dbReference>
<name>A0ABS8BX73_9RHOB</name>
<organism evidence="4 5">
    <name type="scientific">Loktanella gaetbuli</name>
    <dbReference type="NCBI Taxonomy" id="2881335"/>
    <lineage>
        <taxon>Bacteria</taxon>
        <taxon>Pseudomonadati</taxon>
        <taxon>Pseudomonadota</taxon>
        <taxon>Alphaproteobacteria</taxon>
        <taxon>Rhodobacterales</taxon>
        <taxon>Roseobacteraceae</taxon>
        <taxon>Loktanella</taxon>
    </lineage>
</organism>
<evidence type="ECO:0000256" key="1">
    <source>
        <dbReference type="SAM" id="MobiDB-lite"/>
    </source>
</evidence>
<dbReference type="InterPro" id="IPR011033">
    <property type="entry name" value="PRC_barrel-like_sf"/>
</dbReference>